<dbReference type="HOGENOM" id="CLU_650430_0_0_12"/>
<evidence type="ECO:0000256" key="1">
    <source>
        <dbReference type="SAM" id="SignalP"/>
    </source>
</evidence>
<dbReference type="PANTHER" id="PTHR36194:SF1">
    <property type="entry name" value="S-LAYER-LIKE PROTEIN"/>
    <property type="match status" value="1"/>
</dbReference>
<dbReference type="InterPro" id="IPR013229">
    <property type="entry name" value="PEGA"/>
</dbReference>
<dbReference type="RefSeq" id="WP_014804224.1">
    <property type="nucleotide sequence ID" value="NC_018020.1"/>
</dbReference>
<gene>
    <name evidence="3" type="ordered locus">Turpa_3084</name>
</gene>
<dbReference type="PANTHER" id="PTHR36194">
    <property type="entry name" value="S-LAYER-LIKE PROTEIN"/>
    <property type="match status" value="1"/>
</dbReference>
<dbReference type="SUPFAM" id="SSF56925">
    <property type="entry name" value="OMPA-like"/>
    <property type="match status" value="1"/>
</dbReference>
<evidence type="ECO:0000313" key="3">
    <source>
        <dbReference type="EMBL" id="AFM13723.1"/>
    </source>
</evidence>
<dbReference type="InterPro" id="IPR011250">
    <property type="entry name" value="OMP/PagP_B-barrel"/>
</dbReference>
<dbReference type="KEGG" id="tpx:Turpa_3084"/>
<keyword evidence="1" id="KW-0732">Signal</keyword>
<organism evidence="3 4">
    <name type="scientific">Turneriella parva (strain ATCC BAA-1111 / DSM 21527 / NCTC 11395 / H)</name>
    <name type="common">Leptospira parva</name>
    <dbReference type="NCBI Taxonomy" id="869212"/>
    <lineage>
        <taxon>Bacteria</taxon>
        <taxon>Pseudomonadati</taxon>
        <taxon>Spirochaetota</taxon>
        <taxon>Spirochaetia</taxon>
        <taxon>Leptospirales</taxon>
        <taxon>Leptospiraceae</taxon>
        <taxon>Turneriella</taxon>
    </lineage>
</organism>
<dbReference type="GO" id="GO:0030288">
    <property type="term" value="C:outer membrane-bounded periplasmic space"/>
    <property type="evidence" value="ECO:0007669"/>
    <property type="project" value="InterPro"/>
</dbReference>
<evidence type="ECO:0000313" key="4">
    <source>
        <dbReference type="Proteomes" id="UP000006048"/>
    </source>
</evidence>
<feature type="signal peptide" evidence="1">
    <location>
        <begin position="1"/>
        <end position="21"/>
    </location>
</feature>
<dbReference type="AlphaFoldDB" id="I4B8W6"/>
<dbReference type="Gene3D" id="2.40.160.20">
    <property type="match status" value="1"/>
</dbReference>
<feature type="domain" description="PEGA" evidence="2">
    <location>
        <begin position="163"/>
        <end position="231"/>
    </location>
</feature>
<dbReference type="Gene3D" id="3.40.50.10610">
    <property type="entry name" value="ABC-type transport auxiliary lipoprotein component"/>
    <property type="match status" value="1"/>
</dbReference>
<dbReference type="Proteomes" id="UP000006048">
    <property type="component" value="Chromosome"/>
</dbReference>
<proteinExistence type="predicted"/>
<dbReference type="Pfam" id="PF08308">
    <property type="entry name" value="PEGA"/>
    <property type="match status" value="1"/>
</dbReference>
<feature type="chain" id="PRO_5003686834" evidence="1">
    <location>
        <begin position="22"/>
        <end position="422"/>
    </location>
</feature>
<name>I4B8W6_TURPD</name>
<dbReference type="EMBL" id="CP002959">
    <property type="protein sequence ID" value="AFM13723.1"/>
    <property type="molecule type" value="Genomic_DNA"/>
</dbReference>
<accession>I4B8W6</accession>
<dbReference type="STRING" id="869212.Turpa_3084"/>
<dbReference type="OrthoDB" id="368255at2"/>
<protein>
    <submittedName>
        <fullName evidence="3">PEGA domain protein</fullName>
    </submittedName>
</protein>
<reference evidence="3 4" key="1">
    <citation type="submission" date="2012-06" db="EMBL/GenBank/DDBJ databases">
        <title>The complete chromosome of genome of Turneriella parva DSM 21527.</title>
        <authorList>
            <consortium name="US DOE Joint Genome Institute (JGI-PGF)"/>
            <person name="Lucas S."/>
            <person name="Han J."/>
            <person name="Lapidus A."/>
            <person name="Bruce D."/>
            <person name="Goodwin L."/>
            <person name="Pitluck S."/>
            <person name="Peters L."/>
            <person name="Kyrpides N."/>
            <person name="Mavromatis K."/>
            <person name="Ivanova N."/>
            <person name="Mikhailova N."/>
            <person name="Chertkov O."/>
            <person name="Detter J.C."/>
            <person name="Tapia R."/>
            <person name="Han C."/>
            <person name="Land M."/>
            <person name="Hauser L."/>
            <person name="Markowitz V."/>
            <person name="Cheng J.-F."/>
            <person name="Hugenholtz P."/>
            <person name="Woyke T."/>
            <person name="Wu D."/>
            <person name="Gronow S."/>
            <person name="Wellnitz S."/>
            <person name="Brambilla E."/>
            <person name="Klenk H.-P."/>
            <person name="Eisen J.A."/>
        </authorList>
    </citation>
    <scope>NUCLEOTIDE SEQUENCE [LARGE SCALE GENOMIC DNA]</scope>
    <source>
        <strain evidence="4">ATCC BAA-1111 / DSM 21527 / NCTC 11395 / H</strain>
    </source>
</reference>
<dbReference type="InterPro" id="IPR005534">
    <property type="entry name" value="Curli_assmbl/transp-comp_CsgG"/>
</dbReference>
<sequence>MFRLTAFAAFMAALGVSPLAAQKQQKTVAVVNFVNSAGQPGLNYLKTALPESISGSLSASREVRVVERSGLTNILKEIELEQSGVVNTGEVARAGKLARADVLLMGSFSGNPERITVTLKAVDVATGVVLEGRSVSAPLSDILEQCGQTSLAMAAAIAGGKTGLLTVTSAPDGAEVLVDGIVAGKTPLVEYKVTAGQHTLFVRKSGYQEAEKNVTIRAGATERISETLAPARESVQMFMGFGYQRVFPSAAALQAGNLFSGQLGVNFGRWTADIAFAFNNSWNHTYTYATPFGTLSQKREYTLSSFLLGIAVEPFSLGQYVSPYVGVFGGYTIVNDYRFKGSDDERERVASYDLLQLGVKAGIEIMPKLSVSLFLEGRYNAFTSAIQRSTFVSQGILGEPTSTTSDLNLTNFSIGGGARLNF</sequence>
<evidence type="ECO:0000259" key="2">
    <source>
        <dbReference type="Pfam" id="PF08308"/>
    </source>
</evidence>
<dbReference type="Pfam" id="PF03783">
    <property type="entry name" value="CsgG"/>
    <property type="match status" value="1"/>
</dbReference>
<dbReference type="TCDB" id="1.B.48.3.2">
    <property type="family name" value="the curli fiber subunit porin, cgsa, csgg (csgg) family"/>
</dbReference>
<keyword evidence="4" id="KW-1185">Reference proteome</keyword>